<dbReference type="EMBL" id="AWGW01000007">
    <property type="protein sequence ID" value="ERK01744.1"/>
    <property type="molecule type" value="Genomic_DNA"/>
</dbReference>
<evidence type="ECO:0000313" key="3">
    <source>
        <dbReference type="Proteomes" id="UP000017023"/>
    </source>
</evidence>
<sequence length="533" mass="58166">MKKNLFYMAVFALVLAGCAQNDTTGKTPEAEKQGTSFVGTTAIKTGENPLSRTSLDYNRAASTLAYYWEPNDKIWLDDDNSAETDVTEKAATASFVFETGSYNAATYDVYYTGNNGTSHNTVTIATTQTQGSPNTTSHVGAAGDCGTGLATRQPNGRYTFTLTHRASYLCFLPRTTNATGTNWVLTGIKVTSDNNIAGSYTLTTTGLTGTGTSNTITLATGNFDITNAATDQARNASYMVIAPGTHALTVEYSVRNTVSGNTGTITKTLDAKDYHANTIYPITAHLFEDYSGTKYYLWDAQEDMWFGKTAINYNTGEYNTTDAPKYIVGANPQPDAVRLNNSTAPILPGFTITFGYGDKFFYATQSAAQCPNIFELAWIYDSGDVRWDGTTPFAFRGKIYRGGAWIKKLNVIAQENSTTVAALKNTYPGVHDGSNDLVHPDHDSEKPIVQGMPPATVINRYFYVPALGQYNGDIVSFTPFVMQYFGTRGVYTCSTAYDHAYGSYQWSFEFDNANVRINTTNYLAAGIPLWKAQ</sequence>
<evidence type="ECO:0000256" key="1">
    <source>
        <dbReference type="SAM" id="SignalP"/>
    </source>
</evidence>
<dbReference type="RefSeq" id="WP_021824828.1">
    <property type="nucleotide sequence ID" value="NZ_AWGW01000007.1"/>
</dbReference>
<gene>
    <name evidence="2" type="ORF">HMPREF9145_0144</name>
</gene>
<accession>U2MR52</accession>
<comment type="caution">
    <text evidence="2">The sequence shown here is derived from an EMBL/GenBank/DDBJ whole genome shotgun (WGS) entry which is preliminary data.</text>
</comment>
<keyword evidence="1" id="KW-0732">Signal</keyword>
<feature type="chain" id="PRO_5004631493" evidence="1">
    <location>
        <begin position="20"/>
        <end position="533"/>
    </location>
</feature>
<dbReference type="Proteomes" id="UP000017023">
    <property type="component" value="Unassembled WGS sequence"/>
</dbReference>
<proteinExistence type="predicted"/>
<feature type="signal peptide" evidence="1">
    <location>
        <begin position="1"/>
        <end position="19"/>
    </location>
</feature>
<organism evidence="2 3">
    <name type="scientific">Segatella salivae F0493</name>
    <dbReference type="NCBI Taxonomy" id="1395125"/>
    <lineage>
        <taxon>Bacteria</taxon>
        <taxon>Pseudomonadati</taxon>
        <taxon>Bacteroidota</taxon>
        <taxon>Bacteroidia</taxon>
        <taxon>Bacteroidales</taxon>
        <taxon>Prevotellaceae</taxon>
        <taxon>Segatella</taxon>
    </lineage>
</organism>
<name>U2MR52_9BACT</name>
<protein>
    <submittedName>
        <fullName evidence="2">Putative lipoprotein</fullName>
    </submittedName>
</protein>
<dbReference type="PROSITE" id="PS51257">
    <property type="entry name" value="PROKAR_LIPOPROTEIN"/>
    <property type="match status" value="1"/>
</dbReference>
<dbReference type="AlphaFoldDB" id="U2MR52"/>
<dbReference type="GeneID" id="78497388"/>
<keyword evidence="2" id="KW-0449">Lipoprotein</keyword>
<dbReference type="PATRIC" id="fig|1395125.3.peg.731"/>
<reference evidence="2 3" key="1">
    <citation type="submission" date="2013-08" db="EMBL/GenBank/DDBJ databases">
        <authorList>
            <person name="Durkin A.S."/>
            <person name="Haft D.R."/>
            <person name="McCorrison J."/>
            <person name="Torralba M."/>
            <person name="Gillis M."/>
            <person name="Haft D.H."/>
            <person name="Methe B."/>
            <person name="Sutton G."/>
            <person name="Nelson K.E."/>
        </authorList>
    </citation>
    <scope>NUCLEOTIDE SEQUENCE [LARGE SCALE GENOMIC DNA]</scope>
    <source>
        <strain evidence="2 3">F0493</strain>
    </source>
</reference>
<evidence type="ECO:0000313" key="2">
    <source>
        <dbReference type="EMBL" id="ERK01744.1"/>
    </source>
</evidence>